<keyword evidence="2" id="KW-1185">Reference proteome</keyword>
<evidence type="ECO:0000313" key="2">
    <source>
        <dbReference type="Proteomes" id="UP000756921"/>
    </source>
</evidence>
<organism evidence="1 2">
    <name type="scientific">Paraphaeosphaeria minitans</name>
    <dbReference type="NCBI Taxonomy" id="565426"/>
    <lineage>
        <taxon>Eukaryota</taxon>
        <taxon>Fungi</taxon>
        <taxon>Dikarya</taxon>
        <taxon>Ascomycota</taxon>
        <taxon>Pezizomycotina</taxon>
        <taxon>Dothideomycetes</taxon>
        <taxon>Pleosporomycetidae</taxon>
        <taxon>Pleosporales</taxon>
        <taxon>Massarineae</taxon>
        <taxon>Didymosphaeriaceae</taxon>
        <taxon>Paraphaeosphaeria</taxon>
    </lineage>
</organism>
<name>A0A9P6G8W6_9PLEO</name>
<dbReference type="AlphaFoldDB" id="A0A9P6G8W6"/>
<evidence type="ECO:0000313" key="1">
    <source>
        <dbReference type="EMBL" id="KAF9730678.1"/>
    </source>
</evidence>
<comment type="caution">
    <text evidence="1">The sequence shown here is derived from an EMBL/GenBank/DDBJ whole genome shotgun (WGS) entry which is preliminary data.</text>
</comment>
<dbReference type="EMBL" id="WJXW01000014">
    <property type="protein sequence ID" value="KAF9730678.1"/>
    <property type="molecule type" value="Genomic_DNA"/>
</dbReference>
<reference evidence="1" key="1">
    <citation type="journal article" date="2020" name="Mol. Plant Microbe Interact.">
        <title>Genome Sequence of the Biocontrol Agent Coniothyrium minitans strain Conio (IMI 134523).</title>
        <authorList>
            <person name="Patel D."/>
            <person name="Shittu T.A."/>
            <person name="Baroncelli R."/>
            <person name="Muthumeenakshi S."/>
            <person name="Osborne T.H."/>
            <person name="Janganan T.K."/>
            <person name="Sreenivasaprasad S."/>
        </authorList>
    </citation>
    <scope>NUCLEOTIDE SEQUENCE</scope>
    <source>
        <strain evidence="1">Conio</strain>
    </source>
</reference>
<gene>
    <name evidence="1" type="ORF">PMIN01_11547</name>
</gene>
<dbReference type="Proteomes" id="UP000756921">
    <property type="component" value="Unassembled WGS sequence"/>
</dbReference>
<protein>
    <submittedName>
        <fullName evidence="1">Uncharacterized protein</fullName>
    </submittedName>
</protein>
<proteinExistence type="predicted"/>
<accession>A0A9P6G8W6</accession>
<sequence>MGSSESKRRIGRQVKAGQANARTGVPTLAEVALPEALIKPTVASRVEVLKGQEPAKHRGYQSSPLPALLITNVQFWHLDVAAEHRSAQDLDRHVRVSRTTHFVHAAACVQELSEPPTLAAKLFRIWVGDGASKHQSILLSTQCSGRGRA</sequence>